<dbReference type="PROSITE" id="PS00912">
    <property type="entry name" value="DHODEHASE_2"/>
    <property type="match status" value="1"/>
</dbReference>
<feature type="domain" description="Dihydroorotate dehydrogenase catalytic" evidence="14">
    <location>
        <begin position="47"/>
        <end position="336"/>
    </location>
</feature>
<comment type="caution">
    <text evidence="15">The sequence shown here is derived from an EMBL/GenBank/DDBJ whole genome shotgun (WGS) entry which is preliminary data.</text>
</comment>
<name>A0A919BI93_9GAMM</name>
<dbReference type="GO" id="GO:0044205">
    <property type="term" value="P:'de novo' UMP biosynthetic process"/>
    <property type="evidence" value="ECO:0007669"/>
    <property type="project" value="UniProtKB-UniRule"/>
</dbReference>
<evidence type="ECO:0000256" key="2">
    <source>
        <dbReference type="ARBA" id="ARBA00004202"/>
    </source>
</evidence>
<evidence type="ECO:0000256" key="9">
    <source>
        <dbReference type="ARBA" id="ARBA00022975"/>
    </source>
</evidence>
<evidence type="ECO:0000256" key="4">
    <source>
        <dbReference type="ARBA" id="ARBA00005359"/>
    </source>
</evidence>
<feature type="binding site" evidence="13">
    <location>
        <position position="172"/>
    </location>
    <ligand>
        <name>substrate</name>
    </ligand>
</feature>
<reference evidence="15" key="2">
    <citation type="submission" date="2020-09" db="EMBL/GenBank/DDBJ databases">
        <authorList>
            <person name="Sun Q."/>
            <person name="Kim S."/>
        </authorList>
    </citation>
    <scope>NUCLEOTIDE SEQUENCE</scope>
    <source>
        <strain evidence="15">KCTC 42731</strain>
    </source>
</reference>
<dbReference type="InterPro" id="IPR001295">
    <property type="entry name" value="Dihydroorotate_DH_CS"/>
</dbReference>
<sequence length="336" mass="36524">MFYSAIRKMLFQMDGESAHDFTIKALKNTGATPLNIAYKQRVPQKPVQVMGIHFPNPCGLAAGLDKNGECIRAFDAMGFGFVEVGTVTPRPQPGNDKPRLFRLPEADAIINRMGFNNKGVDYLVDQVRKAKFTGVLGINIGKNKDTPEENAKDDYIHCMQKVYNIASYITVNISSPNTPGLRALQYGDALNTLLAALKEEQTNLAKKYDKYVPIAVKIAPDLTAEEVESIAQCLIDNDIDGVIATNTTLSREGVEQLEHGNEMGGLSGQPVKDKSTEVIRLLANALNDKLPIIGVGGIASGQDAKEKIAAGAKLVQVYTGFIYQGPELIKDIVKSL</sequence>
<dbReference type="NCBIfam" id="NF003652">
    <property type="entry name" value="PRK05286.2-5"/>
    <property type="match status" value="1"/>
</dbReference>
<dbReference type="Pfam" id="PF01180">
    <property type="entry name" value="DHO_dh"/>
    <property type="match status" value="1"/>
</dbReference>
<dbReference type="InterPro" id="IPR005720">
    <property type="entry name" value="Dihydroorotate_DH_cat"/>
</dbReference>
<dbReference type="PANTHER" id="PTHR48109:SF4">
    <property type="entry name" value="DIHYDROOROTATE DEHYDROGENASE (QUINONE), MITOCHONDRIAL"/>
    <property type="match status" value="1"/>
</dbReference>
<evidence type="ECO:0000256" key="13">
    <source>
        <dbReference type="HAMAP-Rule" id="MF_00225"/>
    </source>
</evidence>
<keyword evidence="16" id="KW-1185">Reference proteome</keyword>
<keyword evidence="6 13" id="KW-1003">Cell membrane</keyword>
<gene>
    <name evidence="13 15" type="primary">pyrD</name>
    <name evidence="15" type="ORF">GCM10017161_21510</name>
</gene>
<dbReference type="PIRSF" id="PIRSF000164">
    <property type="entry name" value="DHO_oxidase"/>
    <property type="match status" value="1"/>
</dbReference>
<keyword evidence="11 13" id="KW-0472">Membrane</keyword>
<proteinExistence type="inferred from homology"/>
<keyword evidence="8 13" id="KW-0288">FMN</keyword>
<comment type="pathway">
    <text evidence="3 13">Pyrimidine metabolism; UMP biosynthesis via de novo pathway; orotate from (S)-dihydroorotate (quinone route): step 1/1.</text>
</comment>
<feature type="binding site" evidence="13">
    <location>
        <begin position="246"/>
        <end position="247"/>
    </location>
    <ligand>
        <name>substrate</name>
    </ligand>
</feature>
<evidence type="ECO:0000256" key="1">
    <source>
        <dbReference type="ARBA" id="ARBA00003125"/>
    </source>
</evidence>
<feature type="binding site" evidence="13">
    <location>
        <position position="66"/>
    </location>
    <ligand>
        <name>substrate</name>
    </ligand>
</feature>
<dbReference type="InterPro" id="IPR050074">
    <property type="entry name" value="DHO_dehydrogenase"/>
</dbReference>
<protein>
    <recommendedName>
        <fullName evidence="13">Dihydroorotate dehydrogenase (quinone)</fullName>
        <ecNumber evidence="13">1.3.5.2</ecNumber>
    </recommendedName>
    <alternativeName>
        <fullName evidence="13">DHOdehase</fullName>
        <shortName evidence="13">DHOD</shortName>
        <shortName evidence="13">DHODase</shortName>
    </alternativeName>
    <alternativeName>
        <fullName evidence="13">Dihydroorotate oxidase</fullName>
    </alternativeName>
</protein>
<feature type="binding site" evidence="13">
    <location>
        <position position="172"/>
    </location>
    <ligand>
        <name>FMN</name>
        <dbReference type="ChEBI" id="CHEBI:58210"/>
    </ligand>
</feature>
<reference evidence="15" key="1">
    <citation type="journal article" date="2014" name="Int. J. Syst. Evol. Microbiol.">
        <title>Complete genome sequence of Corynebacterium casei LMG S-19264T (=DSM 44701T), isolated from a smear-ripened cheese.</title>
        <authorList>
            <consortium name="US DOE Joint Genome Institute (JGI-PGF)"/>
            <person name="Walter F."/>
            <person name="Albersmeier A."/>
            <person name="Kalinowski J."/>
            <person name="Ruckert C."/>
        </authorList>
    </citation>
    <scope>NUCLEOTIDE SEQUENCE</scope>
    <source>
        <strain evidence="15">KCTC 42731</strain>
    </source>
</reference>
<feature type="binding site" evidence="13">
    <location>
        <position position="139"/>
    </location>
    <ligand>
        <name>FMN</name>
        <dbReference type="ChEBI" id="CHEBI:58210"/>
    </ligand>
</feature>
<comment type="cofactor">
    <cofactor evidence="13">
        <name>FMN</name>
        <dbReference type="ChEBI" id="CHEBI:58210"/>
    </cofactor>
    <text evidence="13">Binds 1 FMN per subunit.</text>
</comment>
<evidence type="ECO:0000256" key="7">
    <source>
        <dbReference type="ARBA" id="ARBA00022630"/>
    </source>
</evidence>
<dbReference type="EC" id="1.3.5.2" evidence="13"/>
<feature type="binding site" evidence="13">
    <location>
        <position position="268"/>
    </location>
    <ligand>
        <name>FMN</name>
        <dbReference type="ChEBI" id="CHEBI:58210"/>
    </ligand>
</feature>
<dbReference type="InterPro" id="IPR012135">
    <property type="entry name" value="Dihydroorotate_DH_1_2"/>
</dbReference>
<dbReference type="CDD" id="cd04738">
    <property type="entry name" value="DHOD_2_like"/>
    <property type="match status" value="1"/>
</dbReference>
<dbReference type="AlphaFoldDB" id="A0A919BI93"/>
<dbReference type="FunFam" id="3.20.20.70:FF:000028">
    <property type="entry name" value="Dihydroorotate dehydrogenase (quinone)"/>
    <property type="match status" value="1"/>
</dbReference>
<comment type="subcellular location">
    <subcellularLocation>
        <location evidence="2 13">Cell membrane</location>
        <topology evidence="2 13">Peripheral membrane protein</topology>
    </subcellularLocation>
</comment>
<feature type="binding site" evidence="13">
    <location>
        <begin position="111"/>
        <end position="115"/>
    </location>
    <ligand>
        <name>substrate</name>
    </ligand>
</feature>
<evidence type="ECO:0000256" key="6">
    <source>
        <dbReference type="ARBA" id="ARBA00022475"/>
    </source>
</evidence>
<dbReference type="NCBIfam" id="NF003645">
    <property type="entry name" value="PRK05286.1-2"/>
    <property type="match status" value="1"/>
</dbReference>
<comment type="similarity">
    <text evidence="4 13">Belongs to the dihydroorotate dehydrogenase family. Type 2 subfamily.</text>
</comment>
<dbReference type="NCBIfam" id="NF003644">
    <property type="entry name" value="PRK05286.1-1"/>
    <property type="match status" value="1"/>
</dbReference>
<feature type="binding site" evidence="13">
    <location>
        <begin position="318"/>
        <end position="319"/>
    </location>
    <ligand>
        <name>FMN</name>
        <dbReference type="ChEBI" id="CHEBI:58210"/>
    </ligand>
</feature>
<evidence type="ECO:0000256" key="11">
    <source>
        <dbReference type="ARBA" id="ARBA00023136"/>
    </source>
</evidence>
<keyword evidence="10 13" id="KW-0560">Oxidoreductase</keyword>
<comment type="catalytic activity">
    <reaction evidence="12 13">
        <text>(S)-dihydroorotate + a quinone = orotate + a quinol</text>
        <dbReference type="Rhea" id="RHEA:30187"/>
        <dbReference type="ChEBI" id="CHEBI:24646"/>
        <dbReference type="ChEBI" id="CHEBI:30839"/>
        <dbReference type="ChEBI" id="CHEBI:30864"/>
        <dbReference type="ChEBI" id="CHEBI:132124"/>
        <dbReference type="EC" id="1.3.5.2"/>
    </reaction>
</comment>
<organism evidence="15 16">
    <name type="scientific">Thalassotalea marina</name>
    <dbReference type="NCBI Taxonomy" id="1673741"/>
    <lineage>
        <taxon>Bacteria</taxon>
        <taxon>Pseudomonadati</taxon>
        <taxon>Pseudomonadota</taxon>
        <taxon>Gammaproteobacteria</taxon>
        <taxon>Alteromonadales</taxon>
        <taxon>Colwelliaceae</taxon>
        <taxon>Thalassotalea</taxon>
    </lineage>
</organism>
<dbReference type="EMBL" id="BNCK01000004">
    <property type="protein sequence ID" value="GHF92990.1"/>
    <property type="molecule type" value="Genomic_DNA"/>
</dbReference>
<keyword evidence="9 13" id="KW-0665">Pyrimidine biosynthesis</keyword>
<feature type="binding site" evidence="13">
    <location>
        <position position="245"/>
    </location>
    <ligand>
        <name>FMN</name>
        <dbReference type="ChEBI" id="CHEBI:58210"/>
    </ligand>
</feature>
<evidence type="ECO:0000313" key="16">
    <source>
        <dbReference type="Proteomes" id="UP000623842"/>
    </source>
</evidence>
<evidence type="ECO:0000313" key="15">
    <source>
        <dbReference type="EMBL" id="GHF92990.1"/>
    </source>
</evidence>
<dbReference type="GO" id="GO:0106430">
    <property type="term" value="F:dihydroorotate dehydrogenase (quinone) activity"/>
    <property type="evidence" value="ECO:0007669"/>
    <property type="project" value="UniProtKB-EC"/>
</dbReference>
<dbReference type="InterPro" id="IPR005719">
    <property type="entry name" value="Dihydroorotate_DH_2"/>
</dbReference>
<evidence type="ECO:0000256" key="3">
    <source>
        <dbReference type="ARBA" id="ARBA00005161"/>
    </source>
</evidence>
<dbReference type="SUPFAM" id="SSF51395">
    <property type="entry name" value="FMN-linked oxidoreductases"/>
    <property type="match status" value="1"/>
</dbReference>
<feature type="binding site" evidence="13">
    <location>
        <position position="297"/>
    </location>
    <ligand>
        <name>FMN</name>
        <dbReference type="ChEBI" id="CHEBI:58210"/>
    </ligand>
</feature>
<dbReference type="GO" id="GO:0006207">
    <property type="term" value="P:'de novo' pyrimidine nucleobase biosynthetic process"/>
    <property type="evidence" value="ECO:0007669"/>
    <property type="project" value="UniProtKB-UniRule"/>
</dbReference>
<feature type="binding site" evidence="13">
    <location>
        <begin position="62"/>
        <end position="66"/>
    </location>
    <ligand>
        <name>FMN</name>
        <dbReference type="ChEBI" id="CHEBI:58210"/>
    </ligand>
</feature>
<feature type="binding site" evidence="13">
    <location>
        <position position="217"/>
    </location>
    <ligand>
        <name>FMN</name>
        <dbReference type="ChEBI" id="CHEBI:58210"/>
    </ligand>
</feature>
<dbReference type="NCBIfam" id="NF003646">
    <property type="entry name" value="PRK05286.1-4"/>
    <property type="match status" value="1"/>
</dbReference>
<dbReference type="RefSeq" id="WP_189770247.1">
    <property type="nucleotide sequence ID" value="NZ_BNCK01000004.1"/>
</dbReference>
<accession>A0A919BI93</accession>
<evidence type="ECO:0000256" key="5">
    <source>
        <dbReference type="ARBA" id="ARBA00011245"/>
    </source>
</evidence>
<evidence type="ECO:0000256" key="8">
    <source>
        <dbReference type="ARBA" id="ARBA00022643"/>
    </source>
</evidence>
<dbReference type="Gene3D" id="3.20.20.70">
    <property type="entry name" value="Aldolase class I"/>
    <property type="match status" value="1"/>
</dbReference>
<evidence type="ECO:0000256" key="12">
    <source>
        <dbReference type="ARBA" id="ARBA00048639"/>
    </source>
</evidence>
<keyword evidence="7 13" id="KW-0285">Flavoprotein</keyword>
<feature type="active site" description="Nucleophile" evidence="13">
    <location>
        <position position="175"/>
    </location>
</feature>
<comment type="subunit">
    <text evidence="5 13">Monomer.</text>
</comment>
<dbReference type="InterPro" id="IPR013785">
    <property type="entry name" value="Aldolase_TIM"/>
</dbReference>
<dbReference type="GO" id="GO:0005737">
    <property type="term" value="C:cytoplasm"/>
    <property type="evidence" value="ECO:0007669"/>
    <property type="project" value="InterPro"/>
</dbReference>
<evidence type="ECO:0000256" key="10">
    <source>
        <dbReference type="ARBA" id="ARBA00023002"/>
    </source>
</evidence>
<dbReference type="HAMAP" id="MF_00225">
    <property type="entry name" value="DHO_dh_type2"/>
    <property type="match status" value="1"/>
</dbReference>
<dbReference type="PROSITE" id="PS00911">
    <property type="entry name" value="DHODEHASE_1"/>
    <property type="match status" value="1"/>
</dbReference>
<dbReference type="GO" id="GO:0005886">
    <property type="term" value="C:plasma membrane"/>
    <property type="evidence" value="ECO:0007669"/>
    <property type="project" value="UniProtKB-SubCell"/>
</dbReference>
<dbReference type="NCBIfam" id="TIGR01036">
    <property type="entry name" value="pyrD_sub2"/>
    <property type="match status" value="1"/>
</dbReference>
<comment type="function">
    <text evidence="1 13">Catalyzes the conversion of dihydroorotate to orotate with quinone as electron acceptor.</text>
</comment>
<dbReference type="PANTHER" id="PTHR48109">
    <property type="entry name" value="DIHYDROOROTATE DEHYDROGENASE (QUINONE), MITOCHONDRIAL-RELATED"/>
    <property type="match status" value="1"/>
</dbReference>
<feature type="binding site" evidence="13">
    <location>
        <position position="86"/>
    </location>
    <ligand>
        <name>FMN</name>
        <dbReference type="ChEBI" id="CHEBI:58210"/>
    </ligand>
</feature>
<dbReference type="Proteomes" id="UP000623842">
    <property type="component" value="Unassembled WGS sequence"/>
</dbReference>
<evidence type="ECO:0000259" key="14">
    <source>
        <dbReference type="Pfam" id="PF01180"/>
    </source>
</evidence>
<feature type="binding site" evidence="13">
    <location>
        <position position="177"/>
    </location>
    <ligand>
        <name>substrate</name>
    </ligand>
</feature>